<reference evidence="1" key="1">
    <citation type="submission" date="2012-04" db="EMBL/GenBank/DDBJ databases">
        <title>The Genome Sequence of Loa loa.</title>
        <authorList>
            <consortium name="The Broad Institute Genome Sequencing Platform"/>
            <consortium name="Broad Institute Genome Sequencing Center for Infectious Disease"/>
            <person name="Nutman T.B."/>
            <person name="Fink D.L."/>
            <person name="Russ C."/>
            <person name="Young S."/>
            <person name="Zeng Q."/>
            <person name="Gargeya S."/>
            <person name="Alvarado L."/>
            <person name="Berlin A."/>
            <person name="Chapman S.B."/>
            <person name="Chen Z."/>
            <person name="Freedman E."/>
            <person name="Gellesch M."/>
            <person name="Goldberg J."/>
            <person name="Griggs A."/>
            <person name="Gujja S."/>
            <person name="Heilman E.R."/>
            <person name="Heiman D."/>
            <person name="Howarth C."/>
            <person name="Mehta T."/>
            <person name="Neiman D."/>
            <person name="Pearson M."/>
            <person name="Roberts A."/>
            <person name="Saif S."/>
            <person name="Shea T."/>
            <person name="Shenoy N."/>
            <person name="Sisk P."/>
            <person name="Stolte C."/>
            <person name="Sykes S."/>
            <person name="White J."/>
            <person name="Yandava C."/>
            <person name="Haas B."/>
            <person name="Henn M.R."/>
            <person name="Nusbaum C."/>
            <person name="Birren B."/>
        </authorList>
    </citation>
    <scope>NUCLEOTIDE SEQUENCE [LARGE SCALE GENOMIC DNA]</scope>
</reference>
<dbReference type="GO" id="GO:0003824">
    <property type="term" value="F:catalytic activity"/>
    <property type="evidence" value="ECO:0007669"/>
    <property type="project" value="InterPro"/>
</dbReference>
<dbReference type="OrthoDB" id="5876107at2759"/>
<dbReference type="AlphaFoldDB" id="A0A1S0TW18"/>
<name>A0A1S0TW18_LOALO</name>
<gene>
    <name evidence="1" type="ORF">LOAG_08115</name>
</gene>
<proteinExistence type="predicted"/>
<dbReference type="SUPFAM" id="SSF74650">
    <property type="entry name" value="Galactose mutarotase-like"/>
    <property type="match status" value="1"/>
</dbReference>
<evidence type="ECO:0000313" key="1">
    <source>
        <dbReference type="EMBL" id="EFO20375.2"/>
    </source>
</evidence>
<dbReference type="GO" id="GO:0030246">
    <property type="term" value="F:carbohydrate binding"/>
    <property type="evidence" value="ECO:0007669"/>
    <property type="project" value="InterPro"/>
</dbReference>
<dbReference type="InterPro" id="IPR011013">
    <property type="entry name" value="Gal_mutarotase_sf_dom"/>
</dbReference>
<organism evidence="1">
    <name type="scientific">Loa loa</name>
    <name type="common">Eye worm</name>
    <name type="synonym">Filaria loa</name>
    <dbReference type="NCBI Taxonomy" id="7209"/>
    <lineage>
        <taxon>Eukaryota</taxon>
        <taxon>Metazoa</taxon>
        <taxon>Ecdysozoa</taxon>
        <taxon>Nematoda</taxon>
        <taxon>Chromadorea</taxon>
        <taxon>Rhabditida</taxon>
        <taxon>Spirurina</taxon>
        <taxon>Spiruromorpha</taxon>
        <taxon>Filarioidea</taxon>
        <taxon>Onchocercidae</taxon>
        <taxon>Loa</taxon>
    </lineage>
</organism>
<dbReference type="InParanoid" id="A0A1S0TW18"/>
<accession>A0A1S0TW18</accession>
<dbReference type="RefSeq" id="XP_003143695.2">
    <property type="nucleotide sequence ID" value="XM_003143647.2"/>
</dbReference>
<dbReference type="GeneID" id="9945540"/>
<dbReference type="CTD" id="9945540"/>
<dbReference type="EMBL" id="JH712226">
    <property type="protein sequence ID" value="EFO20375.2"/>
    <property type="molecule type" value="Genomic_DNA"/>
</dbReference>
<sequence>MKNTIIYHSQLVQQILEELLYPVALFSSSDINSTDDNDLVSTLIDLPRLPDNIQLITIRYISQKTILISMRQLPYDCSVKLYCKSDTNMVQLNLKI</sequence>
<dbReference type="KEGG" id="loa:LOAG_08115"/>
<protein>
    <submittedName>
        <fullName evidence="1">Uncharacterized protein</fullName>
    </submittedName>
</protein>
<dbReference type="GO" id="GO:0005975">
    <property type="term" value="P:carbohydrate metabolic process"/>
    <property type="evidence" value="ECO:0007669"/>
    <property type="project" value="InterPro"/>
</dbReference>